<dbReference type="Pfam" id="PF11779">
    <property type="entry name" value="SPT_ssu-like"/>
    <property type="match status" value="1"/>
</dbReference>
<evidence type="ECO:0000313" key="8">
    <source>
        <dbReference type="EMBL" id="CAL8071562.1"/>
    </source>
</evidence>
<protein>
    <submittedName>
        <fullName evidence="8">Uncharacterized protein</fullName>
    </submittedName>
</protein>
<keyword evidence="5 7" id="KW-1133">Transmembrane helix</keyword>
<reference evidence="8 9" key="1">
    <citation type="submission" date="2024-08" db="EMBL/GenBank/DDBJ databases">
        <authorList>
            <person name="Cucini C."/>
            <person name="Frati F."/>
        </authorList>
    </citation>
    <scope>NUCLEOTIDE SEQUENCE [LARGE SCALE GENOMIC DNA]</scope>
</reference>
<evidence type="ECO:0000256" key="5">
    <source>
        <dbReference type="ARBA" id="ARBA00022989"/>
    </source>
</evidence>
<comment type="caution">
    <text evidence="8">The sequence shown here is derived from an EMBL/GenBank/DDBJ whole genome shotgun (WGS) entry which is preliminary data.</text>
</comment>
<keyword evidence="9" id="KW-1185">Reference proteome</keyword>
<dbReference type="InterPro" id="IPR024512">
    <property type="entry name" value="Ser_palmitoyltrfase_ssu-like"/>
</dbReference>
<keyword evidence="4" id="KW-0443">Lipid metabolism</keyword>
<evidence type="ECO:0000313" key="9">
    <source>
        <dbReference type="Proteomes" id="UP001642540"/>
    </source>
</evidence>
<sequence>MPDYSPGRPLPYVAPPPPKGAYEKTVAFIGLVHRNYNMITSLYMMEPMERAIINCIMILIVTIMLYSSWVYLPHYTYKLLVFTGVLDAPEGSQFLDDDAESLFLGKPEL</sequence>
<name>A0ABP1PPU8_9HEXA</name>
<evidence type="ECO:0000256" key="4">
    <source>
        <dbReference type="ARBA" id="ARBA00022919"/>
    </source>
</evidence>
<evidence type="ECO:0000256" key="2">
    <source>
        <dbReference type="ARBA" id="ARBA00022692"/>
    </source>
</evidence>
<keyword evidence="6 7" id="KW-0472">Membrane</keyword>
<keyword evidence="3" id="KW-0256">Endoplasmic reticulum</keyword>
<accession>A0ABP1PPU8</accession>
<organism evidence="8 9">
    <name type="scientific">Orchesella dallaii</name>
    <dbReference type="NCBI Taxonomy" id="48710"/>
    <lineage>
        <taxon>Eukaryota</taxon>
        <taxon>Metazoa</taxon>
        <taxon>Ecdysozoa</taxon>
        <taxon>Arthropoda</taxon>
        <taxon>Hexapoda</taxon>
        <taxon>Collembola</taxon>
        <taxon>Entomobryomorpha</taxon>
        <taxon>Entomobryoidea</taxon>
        <taxon>Orchesellidae</taxon>
        <taxon>Orchesellinae</taxon>
        <taxon>Orchesella</taxon>
    </lineage>
</organism>
<dbReference type="EMBL" id="CAXLJM020000006">
    <property type="protein sequence ID" value="CAL8071562.1"/>
    <property type="molecule type" value="Genomic_DNA"/>
</dbReference>
<comment type="subcellular location">
    <subcellularLocation>
        <location evidence="1">Endoplasmic reticulum membrane</location>
        <topology evidence="1">Multi-pass membrane protein</topology>
    </subcellularLocation>
</comment>
<proteinExistence type="predicted"/>
<gene>
    <name evidence="8" type="ORF">ODALV1_LOCUS1773</name>
</gene>
<evidence type="ECO:0000256" key="6">
    <source>
        <dbReference type="ARBA" id="ARBA00023136"/>
    </source>
</evidence>
<keyword evidence="2 7" id="KW-0812">Transmembrane</keyword>
<evidence type="ECO:0000256" key="3">
    <source>
        <dbReference type="ARBA" id="ARBA00022824"/>
    </source>
</evidence>
<feature type="transmembrane region" description="Helical" evidence="7">
    <location>
        <begin position="51"/>
        <end position="72"/>
    </location>
</feature>
<evidence type="ECO:0000256" key="1">
    <source>
        <dbReference type="ARBA" id="ARBA00004477"/>
    </source>
</evidence>
<evidence type="ECO:0000256" key="7">
    <source>
        <dbReference type="SAM" id="Phobius"/>
    </source>
</evidence>
<keyword evidence="4" id="KW-0746">Sphingolipid metabolism</keyword>
<dbReference type="Proteomes" id="UP001642540">
    <property type="component" value="Unassembled WGS sequence"/>
</dbReference>